<evidence type="ECO:0000313" key="2">
    <source>
        <dbReference type="Proteomes" id="UP000094172"/>
    </source>
</evidence>
<organism evidence="1 2">
    <name type="scientific">Methyloceanibacter stevinii</name>
    <dbReference type="NCBI Taxonomy" id="1774970"/>
    <lineage>
        <taxon>Bacteria</taxon>
        <taxon>Pseudomonadati</taxon>
        <taxon>Pseudomonadota</taxon>
        <taxon>Alphaproteobacteria</taxon>
        <taxon>Hyphomicrobiales</taxon>
        <taxon>Hyphomicrobiaceae</taxon>
        <taxon>Methyloceanibacter</taxon>
    </lineage>
</organism>
<protein>
    <recommendedName>
        <fullName evidence="3">PhiE125 gp8 family phage protein</fullName>
    </recommendedName>
</protein>
<dbReference type="NCBIfam" id="TIGR02215">
    <property type="entry name" value="phage_chp_gp8"/>
    <property type="match status" value="1"/>
</dbReference>
<name>A0A1E3VMH4_9HYPH</name>
<dbReference type="Pfam" id="PF05135">
    <property type="entry name" value="Phage_connect_1"/>
    <property type="match status" value="1"/>
</dbReference>
<dbReference type="InterPro" id="IPR006450">
    <property type="entry name" value="Phage_HK97_gp6-like"/>
</dbReference>
<evidence type="ECO:0008006" key="3">
    <source>
        <dbReference type="Google" id="ProtNLM"/>
    </source>
</evidence>
<sequence length="209" mass="22313">MRYRAPRYLSARFLEGHLMVHVLTAAPAAEPISLAEAKAHLRIDTDDEDTLISSLIVAARMLVERSLGLALITQSWSHFLDAVPQRGCVALPLGPVQAVSAVNLHGGEGGMSTVDAGSYDIDVLSDPARVVLTALVPSAGLRPFNGFEVSFVAGFGDAAADVPQPIRQALLLLVAHWFERREPVELGPGPQGVPAIAAGLLQPYRRVRL</sequence>
<comment type="caution">
    <text evidence="1">The sequence shown here is derived from an EMBL/GenBank/DDBJ whole genome shotgun (WGS) entry which is preliminary data.</text>
</comment>
<dbReference type="NCBIfam" id="TIGR01560">
    <property type="entry name" value="put_DNA_pack"/>
    <property type="match status" value="1"/>
</dbReference>
<dbReference type="CDD" id="cd08054">
    <property type="entry name" value="gp6"/>
    <property type="match status" value="1"/>
</dbReference>
<gene>
    <name evidence="1" type="ORF">AUC70_08960</name>
</gene>
<dbReference type="AlphaFoldDB" id="A0A1E3VMH4"/>
<dbReference type="STRING" id="1774970.AUC70_08960"/>
<proteinExistence type="predicted"/>
<dbReference type="EMBL" id="LPWE01000012">
    <property type="protein sequence ID" value="ODR94723.1"/>
    <property type="molecule type" value="Genomic_DNA"/>
</dbReference>
<dbReference type="InterPro" id="IPR011738">
    <property type="entry name" value="Phage_CHP"/>
</dbReference>
<accession>A0A1E3VMH4</accession>
<dbReference type="InterPro" id="IPR021146">
    <property type="entry name" value="Phage_gp6-like_head-tail"/>
</dbReference>
<dbReference type="Proteomes" id="UP000094172">
    <property type="component" value="Unassembled WGS sequence"/>
</dbReference>
<dbReference type="Gene3D" id="1.10.3230.30">
    <property type="entry name" value="Phage gp6-like head-tail connector protein"/>
    <property type="match status" value="1"/>
</dbReference>
<keyword evidence="2" id="KW-1185">Reference proteome</keyword>
<reference evidence="1 2" key="1">
    <citation type="journal article" date="2016" name="Environ. Microbiol.">
        <title>New Methyloceanibacter diversity from North Sea sediments includes methanotroph containing solely the soluble methane monooxygenase.</title>
        <authorList>
            <person name="Vekeman B."/>
            <person name="Kerckhof F.M."/>
            <person name="Cremers G."/>
            <person name="de Vos P."/>
            <person name="Vandamme P."/>
            <person name="Boon N."/>
            <person name="Op den Camp H.J."/>
            <person name="Heylen K."/>
        </authorList>
    </citation>
    <scope>NUCLEOTIDE SEQUENCE [LARGE SCALE GENOMIC DNA]</scope>
    <source>
        <strain evidence="1 2">R-67176</strain>
    </source>
</reference>
<evidence type="ECO:0000313" key="1">
    <source>
        <dbReference type="EMBL" id="ODR94723.1"/>
    </source>
</evidence>